<reference evidence="1" key="1">
    <citation type="submission" date="2020-04" db="EMBL/GenBank/DDBJ databases">
        <authorList>
            <person name="Alioto T."/>
            <person name="Alioto T."/>
            <person name="Gomez Garrido J."/>
        </authorList>
    </citation>
    <scope>NUCLEOTIDE SEQUENCE</scope>
    <source>
        <strain evidence="1">A484AB</strain>
    </source>
</reference>
<accession>A0A7D9LUV5</accession>
<organism evidence="1 2">
    <name type="scientific">Paramuricea clavata</name>
    <name type="common">Red gorgonian</name>
    <name type="synonym">Violescent sea-whip</name>
    <dbReference type="NCBI Taxonomy" id="317549"/>
    <lineage>
        <taxon>Eukaryota</taxon>
        <taxon>Metazoa</taxon>
        <taxon>Cnidaria</taxon>
        <taxon>Anthozoa</taxon>
        <taxon>Octocorallia</taxon>
        <taxon>Malacalcyonacea</taxon>
        <taxon>Plexauridae</taxon>
        <taxon>Paramuricea</taxon>
    </lineage>
</organism>
<dbReference type="EMBL" id="CACRXK020025076">
    <property type="protein sequence ID" value="CAB4039213.1"/>
    <property type="molecule type" value="Genomic_DNA"/>
</dbReference>
<sequence length="100" mass="11641">MHRNREIATTADGTPRYRAQYSKKTKRWRPVALLKPKAYSYIPDLLVQIFQTRRSVPGRVDQRIVRSAEDPRNIAANIAIIPRPTVQQLLSEHKSRFTTE</sequence>
<dbReference type="AlphaFoldDB" id="A0A7D9LUV5"/>
<proteinExistence type="predicted"/>
<keyword evidence="2" id="KW-1185">Reference proteome</keyword>
<protein>
    <submittedName>
        <fullName evidence="1">Uncharacterized protein</fullName>
    </submittedName>
</protein>
<evidence type="ECO:0000313" key="2">
    <source>
        <dbReference type="Proteomes" id="UP001152795"/>
    </source>
</evidence>
<name>A0A7D9LUV5_PARCT</name>
<evidence type="ECO:0000313" key="1">
    <source>
        <dbReference type="EMBL" id="CAB4039213.1"/>
    </source>
</evidence>
<dbReference type="Proteomes" id="UP001152795">
    <property type="component" value="Unassembled WGS sequence"/>
</dbReference>
<dbReference type="OrthoDB" id="10021186at2759"/>
<gene>
    <name evidence="1" type="ORF">PACLA_8A041998</name>
</gene>
<comment type="caution">
    <text evidence="1">The sequence shown here is derived from an EMBL/GenBank/DDBJ whole genome shotgun (WGS) entry which is preliminary data.</text>
</comment>